<dbReference type="PATRIC" id="fig|1423724.4.peg.289"/>
<protein>
    <submittedName>
        <fullName evidence="5">GTPase domain-containing protein</fullName>
    </submittedName>
</protein>
<keyword evidence="2" id="KW-0812">Transmembrane</keyword>
<reference evidence="5 6" key="1">
    <citation type="journal article" date="2015" name="Genome Announc.">
        <title>Expanding the biotechnology potential of lactobacilli through comparative genomics of 213 strains and associated genera.</title>
        <authorList>
            <person name="Sun Z."/>
            <person name="Harris H.M."/>
            <person name="McCann A."/>
            <person name="Guo C."/>
            <person name="Argimon S."/>
            <person name="Zhang W."/>
            <person name="Yang X."/>
            <person name="Jeffery I.B."/>
            <person name="Cooney J.C."/>
            <person name="Kagawa T.F."/>
            <person name="Liu W."/>
            <person name="Song Y."/>
            <person name="Salvetti E."/>
            <person name="Wrobel A."/>
            <person name="Rasinkangas P."/>
            <person name="Parkhill J."/>
            <person name="Rea M.C."/>
            <person name="O'Sullivan O."/>
            <person name="Ritari J."/>
            <person name="Douillard F.P."/>
            <person name="Paul Ross R."/>
            <person name="Yang R."/>
            <person name="Briner A.E."/>
            <person name="Felis G.E."/>
            <person name="de Vos W.M."/>
            <person name="Barrangou R."/>
            <person name="Klaenhammer T.R."/>
            <person name="Caufield P.W."/>
            <person name="Cui Y."/>
            <person name="Zhang H."/>
            <person name="O'Toole P.W."/>
        </authorList>
    </citation>
    <scope>NUCLEOTIDE SEQUENCE [LARGE SCALE GENOMIC DNA]</scope>
    <source>
        <strain evidence="5 6">DSM 16634</strain>
    </source>
</reference>
<dbReference type="STRING" id="1423724.FC32_GL000273"/>
<evidence type="ECO:0000256" key="1">
    <source>
        <dbReference type="ARBA" id="ARBA00004141"/>
    </source>
</evidence>
<dbReference type="GO" id="GO:0016020">
    <property type="term" value="C:membrane"/>
    <property type="evidence" value="ECO:0007669"/>
    <property type="project" value="UniProtKB-SubCell"/>
</dbReference>
<evidence type="ECO:0000256" key="2">
    <source>
        <dbReference type="ARBA" id="ARBA00022692"/>
    </source>
</evidence>
<proteinExistence type="predicted"/>
<evidence type="ECO:0000313" key="5">
    <source>
        <dbReference type="EMBL" id="KRL84793.1"/>
    </source>
</evidence>
<keyword evidence="6" id="KW-1185">Reference proteome</keyword>
<keyword evidence="3" id="KW-1133">Transmembrane helix</keyword>
<dbReference type="AlphaFoldDB" id="A0A0R1TTZ3"/>
<evidence type="ECO:0000256" key="4">
    <source>
        <dbReference type="ARBA" id="ARBA00023136"/>
    </source>
</evidence>
<sequence>MVENKVGGFFMRTPETTNETPKQKAKKAVHTAAIGAATLAATPIPFADAFALMPLQTTMIVQIYRAYGQKISKGVVQGVMKATFATTIGRSLAGSLFKLVPGAGSVVGGAISAGVAVSVTEAIGQALIKEFEDGDSVDLETLSSVILTAVSLAAKKKRK</sequence>
<dbReference type="InterPro" id="IPR021147">
    <property type="entry name" value="DUF697"/>
</dbReference>
<evidence type="ECO:0000313" key="6">
    <source>
        <dbReference type="Proteomes" id="UP000051324"/>
    </source>
</evidence>
<dbReference type="Proteomes" id="UP000051324">
    <property type="component" value="Unassembled WGS sequence"/>
</dbReference>
<evidence type="ECO:0000256" key="3">
    <source>
        <dbReference type="ARBA" id="ARBA00022989"/>
    </source>
</evidence>
<comment type="subcellular location">
    <subcellularLocation>
        <location evidence="1">Membrane</location>
        <topology evidence="1">Multi-pass membrane protein</topology>
    </subcellularLocation>
</comment>
<dbReference type="Pfam" id="PF05128">
    <property type="entry name" value="DUF697"/>
    <property type="match status" value="1"/>
</dbReference>
<name>A0A0R1TTZ3_9LACO</name>
<keyword evidence="4" id="KW-0472">Membrane</keyword>
<accession>A0A0R1TTZ3</accession>
<gene>
    <name evidence="5" type="ORF">FC32_GL000273</name>
</gene>
<dbReference type="EMBL" id="AZFT01000048">
    <property type="protein sequence ID" value="KRL84793.1"/>
    <property type="molecule type" value="Genomic_DNA"/>
</dbReference>
<organism evidence="5 6">
    <name type="scientific">Ligilactobacillus apodemi DSM 16634 = JCM 16172</name>
    <dbReference type="NCBI Taxonomy" id="1423724"/>
    <lineage>
        <taxon>Bacteria</taxon>
        <taxon>Bacillati</taxon>
        <taxon>Bacillota</taxon>
        <taxon>Bacilli</taxon>
        <taxon>Lactobacillales</taxon>
        <taxon>Lactobacillaceae</taxon>
        <taxon>Ligilactobacillus</taxon>
    </lineage>
</organism>
<comment type="caution">
    <text evidence="5">The sequence shown here is derived from an EMBL/GenBank/DDBJ whole genome shotgun (WGS) entry which is preliminary data.</text>
</comment>
<dbReference type="eggNOG" id="COG3597">
    <property type="taxonomic scope" value="Bacteria"/>
</dbReference>